<organism evidence="3 4">
    <name type="scientific">Candidatus Obscuribacter phosphatis</name>
    <dbReference type="NCBI Taxonomy" id="1906157"/>
    <lineage>
        <taxon>Bacteria</taxon>
        <taxon>Bacillati</taxon>
        <taxon>Candidatus Melainabacteria</taxon>
        <taxon>Candidatus Obscuribacterales</taxon>
        <taxon>Candidatus Obscuribacteraceae</taxon>
        <taxon>Candidatus Obscuribacter</taxon>
    </lineage>
</organism>
<evidence type="ECO:0000313" key="3">
    <source>
        <dbReference type="EMBL" id="MBN8661818.1"/>
    </source>
</evidence>
<keyword evidence="2" id="KW-0378">Hydrolase</keyword>
<evidence type="ECO:0000256" key="2">
    <source>
        <dbReference type="ARBA" id="ARBA00022801"/>
    </source>
</evidence>
<dbReference type="GO" id="GO:0016787">
    <property type="term" value="F:hydrolase activity"/>
    <property type="evidence" value="ECO:0007669"/>
    <property type="project" value="UniProtKB-KW"/>
</dbReference>
<dbReference type="EMBL" id="JAFLCK010000025">
    <property type="protein sequence ID" value="MBN8661818.1"/>
    <property type="molecule type" value="Genomic_DNA"/>
</dbReference>
<reference evidence="3" key="1">
    <citation type="submission" date="2021-02" db="EMBL/GenBank/DDBJ databases">
        <title>Genome-Resolved Metagenomics of a Microbial Community Performing Photosynthetic Biological Nutrient Removal.</title>
        <authorList>
            <person name="Mcdaniel E.A."/>
        </authorList>
    </citation>
    <scope>NUCLEOTIDE SEQUENCE</scope>
    <source>
        <strain evidence="3">UWPOB_OBS1</strain>
    </source>
</reference>
<evidence type="ECO:0000256" key="1">
    <source>
        <dbReference type="ARBA" id="ARBA00022729"/>
    </source>
</evidence>
<sequence length="258" mass="28605">MQVYVPSAVKISDQKVPLFVVLHGGLTNWLFIKLDSQFCKRADKDGFIVAFPQGSLLTWNAGQCCGPAKWKKSDDVASVNALIEDLIGKYQVDPNRVYVVGSSNGAMLAQKIAMENPENIAAFASVAGCLYRSTKEATEPISALLINGESDKVVRFHGGRGGLPIYRFDSTPAEMALQYWIDRNQCQINAQEDRPEYLMKDYCGAADSEVLYYQVKNGRHTWPGGLHAKLAGARGDRLLNATDLICDFCLRHRRKQSP</sequence>
<dbReference type="Gene3D" id="3.40.50.1820">
    <property type="entry name" value="alpha/beta hydrolase"/>
    <property type="match status" value="1"/>
</dbReference>
<gene>
    <name evidence="3" type="ORF">J0M35_15735</name>
</gene>
<dbReference type="Pfam" id="PF10503">
    <property type="entry name" value="Esterase_PHB"/>
    <property type="match status" value="1"/>
</dbReference>
<accession>A0A8J7PJY7</accession>
<dbReference type="GO" id="GO:0005576">
    <property type="term" value="C:extracellular region"/>
    <property type="evidence" value="ECO:0007669"/>
    <property type="project" value="InterPro"/>
</dbReference>
<comment type="caution">
    <text evidence="3">The sequence shown here is derived from an EMBL/GenBank/DDBJ whole genome shotgun (WGS) entry which is preliminary data.</text>
</comment>
<dbReference type="PANTHER" id="PTHR43037">
    <property type="entry name" value="UNNAMED PRODUCT-RELATED"/>
    <property type="match status" value="1"/>
</dbReference>
<dbReference type="PANTHER" id="PTHR43037:SF1">
    <property type="entry name" value="BLL1128 PROTEIN"/>
    <property type="match status" value="1"/>
</dbReference>
<name>A0A8J7PJY7_9BACT</name>
<dbReference type="InterPro" id="IPR010126">
    <property type="entry name" value="Esterase_phb"/>
</dbReference>
<dbReference type="InterPro" id="IPR050955">
    <property type="entry name" value="Plant_Biomass_Hydrol_Est"/>
</dbReference>
<protein>
    <submittedName>
        <fullName evidence="3">Prolyl oligopeptidase family serine peptidase</fullName>
    </submittedName>
</protein>
<dbReference type="Proteomes" id="UP000664277">
    <property type="component" value="Unassembled WGS sequence"/>
</dbReference>
<dbReference type="InterPro" id="IPR029058">
    <property type="entry name" value="AB_hydrolase_fold"/>
</dbReference>
<keyword evidence="1" id="KW-0732">Signal</keyword>
<proteinExistence type="predicted"/>
<dbReference type="AlphaFoldDB" id="A0A8J7PJY7"/>
<evidence type="ECO:0000313" key="4">
    <source>
        <dbReference type="Proteomes" id="UP000664277"/>
    </source>
</evidence>
<dbReference type="SUPFAM" id="SSF53474">
    <property type="entry name" value="alpha/beta-Hydrolases"/>
    <property type="match status" value="1"/>
</dbReference>